<dbReference type="HOGENOM" id="CLU_1242862_0_0_1"/>
<feature type="region of interest" description="Disordered" evidence="1">
    <location>
        <begin position="46"/>
        <end position="81"/>
    </location>
</feature>
<evidence type="ECO:0000313" key="3">
    <source>
        <dbReference type="Proteomes" id="UP000017836"/>
    </source>
</evidence>
<sequence>MVASFETLLPGSPPPTLPLAMHCGDHHPVIPADHSSWTTVHRKHRANYNPPLSLPGPRDHRKPAFKRDHHPPNSGARDRFMIPTSTDASFLTLRLQLRPMSSLQTLCRHHPLHSSVPRLLYRPLLATCSPPVSPMYTCLLHHPLNFPHQPFVPRPPLPSTCPLPCPSPLPTPHALSSLIYLSLSISRTFMIDEPPVYLPPFSCELAPPHLSRPSRGFSPLPISG</sequence>
<reference evidence="3" key="1">
    <citation type="journal article" date="2013" name="Science">
        <title>The Amborella genome and the evolution of flowering plants.</title>
        <authorList>
            <consortium name="Amborella Genome Project"/>
        </authorList>
    </citation>
    <scope>NUCLEOTIDE SEQUENCE [LARGE SCALE GENOMIC DNA]</scope>
</reference>
<protein>
    <submittedName>
        <fullName evidence="2">Uncharacterized protein</fullName>
    </submittedName>
</protein>
<organism evidence="2 3">
    <name type="scientific">Amborella trichopoda</name>
    <dbReference type="NCBI Taxonomy" id="13333"/>
    <lineage>
        <taxon>Eukaryota</taxon>
        <taxon>Viridiplantae</taxon>
        <taxon>Streptophyta</taxon>
        <taxon>Embryophyta</taxon>
        <taxon>Tracheophyta</taxon>
        <taxon>Spermatophyta</taxon>
        <taxon>Magnoliopsida</taxon>
        <taxon>Amborellales</taxon>
        <taxon>Amborellaceae</taxon>
        <taxon>Amborella</taxon>
    </lineage>
</organism>
<dbReference type="AlphaFoldDB" id="U5D8K3"/>
<dbReference type="Proteomes" id="UP000017836">
    <property type="component" value="Unassembled WGS sequence"/>
</dbReference>
<gene>
    <name evidence="2" type="ORF">AMTR_s00065p00055590</name>
</gene>
<name>U5D8K3_AMBTC</name>
<dbReference type="EMBL" id="KI392088">
    <property type="protein sequence ID" value="ERN18525.1"/>
    <property type="molecule type" value="Genomic_DNA"/>
</dbReference>
<evidence type="ECO:0000313" key="2">
    <source>
        <dbReference type="EMBL" id="ERN18525.1"/>
    </source>
</evidence>
<evidence type="ECO:0000256" key="1">
    <source>
        <dbReference type="SAM" id="MobiDB-lite"/>
    </source>
</evidence>
<keyword evidence="3" id="KW-1185">Reference proteome</keyword>
<feature type="non-terminal residue" evidence="2">
    <location>
        <position position="224"/>
    </location>
</feature>
<accession>U5D8K3</accession>
<proteinExistence type="predicted"/>
<feature type="compositionally biased region" description="Basic residues" evidence="1">
    <location>
        <begin position="59"/>
        <end position="69"/>
    </location>
</feature>